<organism evidence="1 2">
    <name type="scientific">Nostoc flagelliforme FACHB-838</name>
    <dbReference type="NCBI Taxonomy" id="2692904"/>
    <lineage>
        <taxon>Bacteria</taxon>
        <taxon>Bacillati</taxon>
        <taxon>Cyanobacteriota</taxon>
        <taxon>Cyanophyceae</taxon>
        <taxon>Nostocales</taxon>
        <taxon>Nostocaceae</taxon>
        <taxon>Nostoc</taxon>
    </lineage>
</organism>
<dbReference type="PANTHER" id="PTHR48050">
    <property type="entry name" value="STEROL 3-BETA-GLUCOSYLTRANSFERASE"/>
    <property type="match status" value="1"/>
</dbReference>
<dbReference type="SUPFAM" id="SSF53756">
    <property type="entry name" value="UDP-Glycosyltransferase/glycogen phosphorylase"/>
    <property type="match status" value="1"/>
</dbReference>
<comment type="caution">
    <text evidence="1">The sequence shown here is derived from an EMBL/GenBank/DDBJ whole genome shotgun (WGS) entry which is preliminary data.</text>
</comment>
<dbReference type="PANTHER" id="PTHR48050:SF13">
    <property type="entry name" value="STEROL 3-BETA-GLUCOSYLTRANSFERASE UGT80A2"/>
    <property type="match status" value="1"/>
</dbReference>
<proteinExistence type="predicted"/>
<gene>
    <name evidence="1" type="ORF">H6G97_35310</name>
</gene>
<name>A0ABR8DYD3_9NOSO</name>
<dbReference type="EMBL" id="JACJSI010000166">
    <property type="protein sequence ID" value="MBD2534482.1"/>
    <property type="molecule type" value="Genomic_DNA"/>
</dbReference>
<evidence type="ECO:0000313" key="2">
    <source>
        <dbReference type="Proteomes" id="UP000623440"/>
    </source>
</evidence>
<accession>A0ABR8DYD3</accession>
<dbReference type="RefSeq" id="WP_190945026.1">
    <property type="nucleotide sequence ID" value="NZ_JACJSI010000166.1"/>
</dbReference>
<evidence type="ECO:0000313" key="1">
    <source>
        <dbReference type="EMBL" id="MBD2534482.1"/>
    </source>
</evidence>
<dbReference type="CDD" id="cd03784">
    <property type="entry name" value="GT1_Gtf-like"/>
    <property type="match status" value="1"/>
</dbReference>
<sequence length="430" mass="46781">MTHFGILCPPSTGHLNPMTALGRELQRRGHCVTLFGIADAKSKALAAGLNFCMIGESQHPYGATAQSLAKLGQLSGFTALQYTMILMKEGINLLLSEAPQAIKAASVEALLVDQLTVEGETIAEFLQIPFITVCNALPVNQEASIPPFFTSWSHNTALWARLRNRAAYLLTREITKPLTQVLDIYRQKWSLPLYSQAPHKDSFSQLAQLSQLPQELDFPRQSLPKCFHFTGPYQDPTGREPTPFPYEKLTGQRLIYASLGTIQNQLLEIFHAIASACIGLDVQLVISLGGSSGSELIQGLPGSPLVVNYAPQLELLKKTTLTVTHAGLNTVLESLSNSIPMLAIPIANDQPAVAARLAWAGAGEVVPLSQLTVPRLQTSIQQLMTEDSYKKNASRLQTAIRRAGGVNRAADIVEQVINTGKPVFSHLEDK</sequence>
<protein>
    <submittedName>
        <fullName evidence="1">Glycosyltransferase</fullName>
    </submittedName>
</protein>
<dbReference type="Pfam" id="PF00201">
    <property type="entry name" value="UDPGT"/>
    <property type="match status" value="1"/>
</dbReference>
<keyword evidence="2" id="KW-1185">Reference proteome</keyword>
<dbReference type="Proteomes" id="UP000623440">
    <property type="component" value="Unassembled WGS sequence"/>
</dbReference>
<dbReference type="InterPro" id="IPR050426">
    <property type="entry name" value="Glycosyltransferase_28"/>
</dbReference>
<reference evidence="1 2" key="1">
    <citation type="journal article" date="2020" name="ISME J.">
        <title>Comparative genomics reveals insights into cyanobacterial evolution and habitat adaptation.</title>
        <authorList>
            <person name="Chen M.Y."/>
            <person name="Teng W.K."/>
            <person name="Zhao L."/>
            <person name="Hu C.X."/>
            <person name="Zhou Y.K."/>
            <person name="Han B.P."/>
            <person name="Song L.R."/>
            <person name="Shu W.S."/>
        </authorList>
    </citation>
    <scope>NUCLEOTIDE SEQUENCE [LARGE SCALE GENOMIC DNA]</scope>
    <source>
        <strain evidence="1 2">FACHB-838</strain>
    </source>
</reference>
<dbReference type="Gene3D" id="3.40.50.2000">
    <property type="entry name" value="Glycogen Phosphorylase B"/>
    <property type="match status" value="2"/>
</dbReference>
<dbReference type="InterPro" id="IPR002213">
    <property type="entry name" value="UDP_glucos_trans"/>
</dbReference>